<gene>
    <name evidence="1" type="ORF">PYW08_001014</name>
</gene>
<protein>
    <submittedName>
        <fullName evidence="1">Uncharacterized protein</fullName>
    </submittedName>
</protein>
<dbReference type="Proteomes" id="UP001231649">
    <property type="component" value="Chromosome 10"/>
</dbReference>
<accession>A0ACC2QZN9</accession>
<evidence type="ECO:0000313" key="1">
    <source>
        <dbReference type="EMBL" id="KAJ8729433.1"/>
    </source>
</evidence>
<proteinExistence type="predicted"/>
<sequence length="691" mass="79345">MKIITYLAFTFLSILIQFCVMDFIQEKIQSDETAKLDVTTQKQILSDLLKNISSKPHALYYRTNDVMSRSLKNTSPSKIYSNSSMSDVTLGTTEGTTTILDVLYDESTSDTEATTETTTELYTTTTEFDNLTEITFFETKNKSSITPSTTPKIKFSLHCDCNLLYKVCDINCCCDQDCSDYEHKLFLCHETSKAETENKAADGCISHMLDEHRYGGSMLDNLFCVVKTNLPSKRSIRKYDDVPMGTYYKWRNDEQKQKSYEFKKTLYKQADPIWLLKNGIIYYLDFPAPMVNNYCTDRIPIAFLKEEKITCNVKFKDLEMFNILKTSEEAMVISATNNTFNSTILNCTNLHCINWTILACENGLCWNYNKTYNEASCTEDVCVNIALKIDYSFYYYDMKIVNATIKFHLQNTSHVLPLLMQEISVHFYLANKSIDHVIELSGNPGYVNGLPVIASYAKSNHTVNFFNNTSGAWRRMLFPENRNGLCVSTNTSNNMVKFGVNKRTKCRYIYSHTKLSKKNMCRNIQNEIIGLLRLNNNISISPFGNPHNIADDNWINLIVDINEQEPIYGEYNENTLKLYCYNLINRLSVTFMFANVNEKSYTGQNKILSVKYEVTAKNISFNVEDISIVITVDVNFVDLSKPSIVEYAGNPHINIYLPRDFFFPFPHNGCLNLSNTFIVSIYCFVILLLCK</sequence>
<evidence type="ECO:0000313" key="2">
    <source>
        <dbReference type="Proteomes" id="UP001231649"/>
    </source>
</evidence>
<name>A0ACC2QZN9_9NEOP</name>
<reference evidence="1" key="1">
    <citation type="submission" date="2023-03" db="EMBL/GenBank/DDBJ databases">
        <title>Chromosome-level genomes of two armyworms, Mythimna separata and Mythimna loreyi, provide insights into the biosynthesis and reception of sex pheromones.</title>
        <authorList>
            <person name="Zhao H."/>
        </authorList>
    </citation>
    <scope>NUCLEOTIDE SEQUENCE</scope>
    <source>
        <strain evidence="1">BeijingLab</strain>
    </source>
</reference>
<comment type="caution">
    <text evidence="1">The sequence shown here is derived from an EMBL/GenBank/DDBJ whole genome shotgun (WGS) entry which is preliminary data.</text>
</comment>
<keyword evidence="2" id="KW-1185">Reference proteome</keyword>
<dbReference type="EMBL" id="CM056786">
    <property type="protein sequence ID" value="KAJ8729433.1"/>
    <property type="molecule type" value="Genomic_DNA"/>
</dbReference>
<organism evidence="1 2">
    <name type="scientific">Mythimna loreyi</name>
    <dbReference type="NCBI Taxonomy" id="667449"/>
    <lineage>
        <taxon>Eukaryota</taxon>
        <taxon>Metazoa</taxon>
        <taxon>Ecdysozoa</taxon>
        <taxon>Arthropoda</taxon>
        <taxon>Hexapoda</taxon>
        <taxon>Insecta</taxon>
        <taxon>Pterygota</taxon>
        <taxon>Neoptera</taxon>
        <taxon>Endopterygota</taxon>
        <taxon>Lepidoptera</taxon>
        <taxon>Glossata</taxon>
        <taxon>Ditrysia</taxon>
        <taxon>Noctuoidea</taxon>
        <taxon>Noctuidae</taxon>
        <taxon>Noctuinae</taxon>
        <taxon>Hadenini</taxon>
        <taxon>Mythimna</taxon>
    </lineage>
</organism>